<sequence>MSVATAEDTSTELVFLTTRDVIAKTGLASTTLQRRRESDPTFPKPVVLSKSGNQPRCIRWVQSEVEDWMRKQVESRPE</sequence>
<dbReference type="InterPro" id="IPR010260">
    <property type="entry name" value="AlpA"/>
</dbReference>
<evidence type="ECO:0000313" key="2">
    <source>
        <dbReference type="Proteomes" id="UP001321125"/>
    </source>
</evidence>
<dbReference type="Proteomes" id="UP001321125">
    <property type="component" value="Unassembled WGS sequence"/>
</dbReference>
<name>A0ABT4IS76_9GAMM</name>
<gene>
    <name evidence="1" type="ORF">L0635_05380</name>
</gene>
<reference evidence="1 2" key="1">
    <citation type="submission" date="2022-02" db="EMBL/GenBank/DDBJ databases">
        <title>Study of halophilic communities from a Mexican lake.</title>
        <authorList>
            <person name="Hernandez-Soto L.M."/>
            <person name="Martinez-Abarca F."/>
            <person name="Ramirez-Saad H.C."/>
            <person name="Aguirre-Garrido J.F."/>
        </authorList>
    </citation>
    <scope>NUCLEOTIDE SEQUENCE [LARGE SCALE GENOMIC DNA]</scope>
    <source>
        <strain evidence="1 2">Hjan13</strain>
    </source>
</reference>
<organism evidence="1 2">
    <name type="scientific">Vreelandella janggokensis</name>
    <dbReference type="NCBI Taxonomy" id="370767"/>
    <lineage>
        <taxon>Bacteria</taxon>
        <taxon>Pseudomonadati</taxon>
        <taxon>Pseudomonadota</taxon>
        <taxon>Gammaproteobacteria</taxon>
        <taxon>Oceanospirillales</taxon>
        <taxon>Halomonadaceae</taxon>
        <taxon>Vreelandella</taxon>
    </lineage>
</organism>
<dbReference type="EMBL" id="JAKNQU010000002">
    <property type="protein sequence ID" value="MCZ0926514.1"/>
    <property type="molecule type" value="Genomic_DNA"/>
</dbReference>
<accession>A0ABT4IS76</accession>
<evidence type="ECO:0000313" key="1">
    <source>
        <dbReference type="EMBL" id="MCZ0926514.1"/>
    </source>
</evidence>
<comment type="caution">
    <text evidence="1">The sequence shown here is derived from an EMBL/GenBank/DDBJ whole genome shotgun (WGS) entry which is preliminary data.</text>
</comment>
<dbReference type="Gene3D" id="1.10.238.160">
    <property type="match status" value="1"/>
</dbReference>
<proteinExistence type="predicted"/>
<dbReference type="RefSeq" id="WP_268901344.1">
    <property type="nucleotide sequence ID" value="NZ_JAKNQT010000001.1"/>
</dbReference>
<dbReference type="Pfam" id="PF05930">
    <property type="entry name" value="Phage_AlpA"/>
    <property type="match status" value="1"/>
</dbReference>
<protein>
    <submittedName>
        <fullName evidence="1">AlpA family phage regulatory protein</fullName>
    </submittedName>
</protein>
<keyword evidence="2" id="KW-1185">Reference proteome</keyword>